<organism evidence="2">
    <name type="scientific">Hokovirus HKV1</name>
    <dbReference type="NCBI Taxonomy" id="1977638"/>
    <lineage>
        <taxon>Viruses</taxon>
        <taxon>Varidnaviria</taxon>
        <taxon>Bamfordvirae</taxon>
        <taxon>Nucleocytoviricota</taxon>
        <taxon>Megaviricetes</taxon>
        <taxon>Imitervirales</taxon>
        <taxon>Mimiviridae</taxon>
        <taxon>Klosneuvirinae</taxon>
        <taxon>Hokovirus</taxon>
    </lineage>
</organism>
<gene>
    <name evidence="2" type="ORF">Hokovirus_3_61</name>
</gene>
<proteinExistence type="predicted"/>
<protein>
    <submittedName>
        <fullName evidence="2">Uncharacterized protein</fullName>
    </submittedName>
</protein>
<sequence length="385" mass="45510">MINQKNQDIIKILRKFVSKYGSLYKGKFNIDDKMNSAFDNIANNSKVLFCTDIEFHNQVLNNNKYIVNNNNSDSKINIVPFIREIGIIIFVKDSNKWSYIGHIFKNVENIYDENTIFILSKYATVSDITYKVMEKGDKYYNIYEIIANLTIDNLDNKVFNIINSKLSVKYINKIFEDKDYNNIKLGLKILKRITLSKKTTNEKKITKLNKDLKYAKRLLSITRNMPFRVYPKILDKEGKDIYYTQMDSYYNDKLVKNRTFTIKDLKNFFTLWLSFDNEVCYIVKGKNDFIAIKNTMLDVLNHCDIKFSKVYDIEMFNWFSYIKFGSAQLENTFIGMQNYFKEYDNLNMILSNFPYKNAHNPVVDSYYTIIVALYINLILNASLIK</sequence>
<evidence type="ECO:0000313" key="2">
    <source>
        <dbReference type="EMBL" id="ARF10788.1"/>
    </source>
</evidence>
<name>A0A1V0SGN1_9VIRU</name>
<feature type="transmembrane region" description="Helical" evidence="1">
    <location>
        <begin position="366"/>
        <end position="384"/>
    </location>
</feature>
<keyword evidence="1" id="KW-0472">Membrane</keyword>
<accession>A0A1V0SGN1</accession>
<keyword evidence="1" id="KW-0812">Transmembrane</keyword>
<reference evidence="2" key="1">
    <citation type="journal article" date="2017" name="Science">
        <title>Giant viruses with an expanded complement of translation system components.</title>
        <authorList>
            <person name="Schulz F."/>
            <person name="Yutin N."/>
            <person name="Ivanova N.N."/>
            <person name="Ortega D.R."/>
            <person name="Lee T.K."/>
            <person name="Vierheilig J."/>
            <person name="Daims H."/>
            <person name="Horn M."/>
            <person name="Wagner M."/>
            <person name="Jensen G.J."/>
            <person name="Kyrpides N.C."/>
            <person name="Koonin E.V."/>
            <person name="Woyke T."/>
        </authorList>
    </citation>
    <scope>NUCLEOTIDE SEQUENCE</scope>
    <source>
        <strain evidence="2">HKV1</strain>
    </source>
</reference>
<dbReference type="EMBL" id="KY684105">
    <property type="protein sequence ID" value="ARF10788.1"/>
    <property type="molecule type" value="Genomic_DNA"/>
</dbReference>
<keyword evidence="1" id="KW-1133">Transmembrane helix</keyword>
<evidence type="ECO:0000256" key="1">
    <source>
        <dbReference type="SAM" id="Phobius"/>
    </source>
</evidence>